<feature type="region of interest" description="Disordered" evidence="1">
    <location>
        <begin position="443"/>
        <end position="465"/>
    </location>
</feature>
<dbReference type="WBParaSite" id="PSAMB.scaffold2243size24392.g16995.t1">
    <property type="protein sequence ID" value="PSAMB.scaffold2243size24392.g16995.t1"/>
    <property type="gene ID" value="PSAMB.scaffold2243size24392.g16995"/>
</dbReference>
<dbReference type="Proteomes" id="UP000887566">
    <property type="component" value="Unplaced"/>
</dbReference>
<proteinExistence type="predicted"/>
<evidence type="ECO:0000256" key="1">
    <source>
        <dbReference type="SAM" id="MobiDB-lite"/>
    </source>
</evidence>
<feature type="signal peptide" evidence="2">
    <location>
        <begin position="1"/>
        <end position="23"/>
    </location>
</feature>
<organism evidence="3 4">
    <name type="scientific">Plectus sambesii</name>
    <dbReference type="NCBI Taxonomy" id="2011161"/>
    <lineage>
        <taxon>Eukaryota</taxon>
        <taxon>Metazoa</taxon>
        <taxon>Ecdysozoa</taxon>
        <taxon>Nematoda</taxon>
        <taxon>Chromadorea</taxon>
        <taxon>Plectida</taxon>
        <taxon>Plectina</taxon>
        <taxon>Plectoidea</taxon>
        <taxon>Plectidae</taxon>
        <taxon>Plectus</taxon>
    </lineage>
</organism>
<feature type="compositionally biased region" description="Acidic residues" evidence="1">
    <location>
        <begin position="326"/>
        <end position="338"/>
    </location>
</feature>
<keyword evidence="2" id="KW-0732">Signal</keyword>
<evidence type="ECO:0000256" key="2">
    <source>
        <dbReference type="SAM" id="SignalP"/>
    </source>
</evidence>
<feature type="chain" id="PRO_5037801231" evidence="2">
    <location>
        <begin position="24"/>
        <end position="491"/>
    </location>
</feature>
<name>A0A914VMS0_9BILA</name>
<protein>
    <submittedName>
        <fullName evidence="4">Uncharacterized protein</fullName>
    </submittedName>
</protein>
<evidence type="ECO:0000313" key="4">
    <source>
        <dbReference type="WBParaSite" id="PSAMB.scaffold2243size24392.g16995.t1"/>
    </source>
</evidence>
<feature type="region of interest" description="Disordered" evidence="1">
    <location>
        <begin position="316"/>
        <end position="338"/>
    </location>
</feature>
<dbReference type="AlphaFoldDB" id="A0A914VMS0"/>
<accession>A0A914VMS0</accession>
<evidence type="ECO:0000313" key="3">
    <source>
        <dbReference type="Proteomes" id="UP000887566"/>
    </source>
</evidence>
<reference evidence="4" key="1">
    <citation type="submission" date="2022-11" db="UniProtKB">
        <authorList>
            <consortium name="WormBaseParasite"/>
        </authorList>
    </citation>
    <scope>IDENTIFICATION</scope>
</reference>
<sequence>MELHRHLLLHVALLLVVQHSSLAVTDGPEKKASYSDVILHRNVPFDKHIVSGRPQEKKACDDKTQKGCEVERFEMPKESTSYLRHSLASSSRFWGKRTKASEELQHKLITSSRFWGKRSEPTPSTNSIQGIEDFKRKLQSSSPFWGKRSDNETPKAKEMNILKQKLRSSSHFWGKRSGAEQVSAKDDVIKPKSDIQDQLKAYVRLYGKRSGEEADESSDSDTIGLEQKLKASSRFWGKRSAELPDNQDEAAFESPASVSEEEAMREAVLAAGNFWESVRAASGEAARQQLMSTRMFWGKRGDAAVSKSMKQKLKSSSRFWGKRSGEDDDQSELSADDENALQKRGAVQDEQLVTDETNAIKEKLKSSSRFWGKRSLGLPVYLKRKLLNPAYNFGRDSFYTGFSPKESSVVIKQPPQNANEAGDERDESVGPSYVLDNIKEESEANRAKQQHLQAAPLDGNQLREQSVDQQIARKANEQILRLLDPYYTAEK</sequence>
<keyword evidence="3" id="KW-1185">Reference proteome</keyword>